<comment type="subcellular location">
    <subcellularLocation>
        <location evidence="1">Membrane</location>
        <topology evidence="1">Multi-pass membrane protein</topology>
    </subcellularLocation>
</comment>
<keyword evidence="5" id="KW-0547">Nucleotide-binding</keyword>
<comment type="caution">
    <text evidence="12">The sequence shown here is derived from an EMBL/GenBank/DDBJ whole genome shotgun (WGS) entry which is preliminary data.</text>
</comment>
<dbReference type="GO" id="GO:0140359">
    <property type="term" value="F:ABC-type transporter activity"/>
    <property type="evidence" value="ECO:0007669"/>
    <property type="project" value="InterPro"/>
</dbReference>
<dbReference type="CDD" id="cd18580">
    <property type="entry name" value="ABC_6TM_ABCC_D2"/>
    <property type="match status" value="1"/>
</dbReference>
<dbReference type="Pfam" id="PF00664">
    <property type="entry name" value="ABC_membrane"/>
    <property type="match status" value="1"/>
</dbReference>
<dbReference type="GO" id="GO:0016020">
    <property type="term" value="C:membrane"/>
    <property type="evidence" value="ECO:0007669"/>
    <property type="project" value="UniProtKB-SubCell"/>
</dbReference>
<feature type="transmembrane region" description="Helical" evidence="9">
    <location>
        <begin position="539"/>
        <end position="561"/>
    </location>
</feature>
<dbReference type="Gene3D" id="3.40.50.300">
    <property type="entry name" value="P-loop containing nucleotide triphosphate hydrolases"/>
    <property type="match status" value="2"/>
</dbReference>
<name>A0A9P1M4M8_9DINO</name>
<dbReference type="PROSITE" id="PS00211">
    <property type="entry name" value="ABC_TRANSPORTER_1"/>
    <property type="match status" value="2"/>
</dbReference>
<evidence type="ECO:0000256" key="2">
    <source>
        <dbReference type="ARBA" id="ARBA00022448"/>
    </source>
</evidence>
<evidence type="ECO:0000256" key="1">
    <source>
        <dbReference type="ARBA" id="ARBA00004141"/>
    </source>
</evidence>
<dbReference type="EMBL" id="CAMXCT010006839">
    <property type="protein sequence ID" value="CAI4020886.1"/>
    <property type="molecule type" value="Genomic_DNA"/>
</dbReference>
<feature type="domain" description="ABC transporter" evidence="10">
    <location>
        <begin position="18"/>
        <end position="240"/>
    </location>
</feature>
<keyword evidence="3 9" id="KW-0812">Transmembrane</keyword>
<evidence type="ECO:0000256" key="8">
    <source>
        <dbReference type="ARBA" id="ARBA00023136"/>
    </source>
</evidence>
<dbReference type="PROSITE" id="PS50893">
    <property type="entry name" value="ABC_TRANSPORTER_2"/>
    <property type="match status" value="2"/>
</dbReference>
<evidence type="ECO:0000256" key="4">
    <source>
        <dbReference type="ARBA" id="ARBA00022737"/>
    </source>
</evidence>
<dbReference type="InterPro" id="IPR003593">
    <property type="entry name" value="AAA+_ATPase"/>
</dbReference>
<dbReference type="GO" id="GO:0016887">
    <property type="term" value="F:ATP hydrolysis activity"/>
    <property type="evidence" value="ECO:0007669"/>
    <property type="project" value="InterPro"/>
</dbReference>
<keyword evidence="6" id="KW-0067">ATP-binding</keyword>
<reference evidence="12" key="1">
    <citation type="submission" date="2022-10" db="EMBL/GenBank/DDBJ databases">
        <authorList>
            <person name="Chen Y."/>
            <person name="Dougan E. K."/>
            <person name="Chan C."/>
            <person name="Rhodes N."/>
            <person name="Thang M."/>
        </authorList>
    </citation>
    <scope>NUCLEOTIDE SEQUENCE</scope>
</reference>
<dbReference type="FunFam" id="1.20.1560.10:FF:000013">
    <property type="entry name" value="ABC transporter C family member 2"/>
    <property type="match status" value="1"/>
</dbReference>
<dbReference type="Gene3D" id="1.20.1560.10">
    <property type="entry name" value="ABC transporter type 1, transmembrane domain"/>
    <property type="match status" value="1"/>
</dbReference>
<keyword evidence="8 9" id="KW-0472">Membrane</keyword>
<accession>A0A9P1M4M8</accession>
<dbReference type="InterPro" id="IPR050173">
    <property type="entry name" value="ABC_transporter_C-like"/>
</dbReference>
<dbReference type="PANTHER" id="PTHR24223:SF415">
    <property type="entry name" value="FI20190P1"/>
    <property type="match status" value="1"/>
</dbReference>
<dbReference type="SUPFAM" id="SSF52540">
    <property type="entry name" value="P-loop containing nucleoside triphosphate hydrolases"/>
    <property type="match status" value="2"/>
</dbReference>
<dbReference type="EMBL" id="CAMXCT030006839">
    <property type="protein sequence ID" value="CAL4808198.1"/>
    <property type="molecule type" value="Genomic_DNA"/>
</dbReference>
<reference evidence="13" key="2">
    <citation type="submission" date="2024-04" db="EMBL/GenBank/DDBJ databases">
        <authorList>
            <person name="Chen Y."/>
            <person name="Shah S."/>
            <person name="Dougan E. K."/>
            <person name="Thang M."/>
            <person name="Chan C."/>
        </authorList>
    </citation>
    <scope>NUCLEOTIDE SEQUENCE [LARGE SCALE GENOMIC DNA]</scope>
</reference>
<dbReference type="SUPFAM" id="SSF90123">
    <property type="entry name" value="ABC transporter transmembrane region"/>
    <property type="match status" value="1"/>
</dbReference>
<dbReference type="CDD" id="cd03244">
    <property type="entry name" value="ABCC_MRP_domain2"/>
    <property type="match status" value="1"/>
</dbReference>
<keyword evidence="7 9" id="KW-1133">Transmembrane helix</keyword>
<feature type="transmembrane region" description="Helical" evidence="9">
    <location>
        <begin position="441"/>
        <end position="469"/>
    </location>
</feature>
<evidence type="ECO:0000259" key="10">
    <source>
        <dbReference type="PROSITE" id="PS50893"/>
    </source>
</evidence>
<dbReference type="InterPro" id="IPR012338">
    <property type="entry name" value="Beta-lactam/transpept-like"/>
</dbReference>
<evidence type="ECO:0000256" key="3">
    <source>
        <dbReference type="ARBA" id="ARBA00022692"/>
    </source>
</evidence>
<evidence type="ECO:0000256" key="5">
    <source>
        <dbReference type="ARBA" id="ARBA00022741"/>
    </source>
</evidence>
<dbReference type="PROSITE" id="PS50929">
    <property type="entry name" value="ABC_TM1F"/>
    <property type="match status" value="1"/>
</dbReference>
<gene>
    <name evidence="12" type="ORF">C1SCF055_LOCUS45266</name>
</gene>
<evidence type="ECO:0000313" key="12">
    <source>
        <dbReference type="EMBL" id="CAI4020886.1"/>
    </source>
</evidence>
<dbReference type="OrthoDB" id="428260at2759"/>
<dbReference type="InterPro" id="IPR044726">
    <property type="entry name" value="ABCC_6TM_D2"/>
</dbReference>
<dbReference type="InterPro" id="IPR027417">
    <property type="entry name" value="P-loop_NTPase"/>
</dbReference>
<evidence type="ECO:0000256" key="9">
    <source>
        <dbReference type="SAM" id="Phobius"/>
    </source>
</evidence>
<dbReference type="Gene3D" id="3.40.710.10">
    <property type="entry name" value="DD-peptidase/beta-lactamase superfamily"/>
    <property type="match status" value="1"/>
</dbReference>
<dbReference type="PANTHER" id="PTHR24223">
    <property type="entry name" value="ATP-BINDING CASSETTE SUB-FAMILY C"/>
    <property type="match status" value="1"/>
</dbReference>
<dbReference type="SMART" id="SM00382">
    <property type="entry name" value="AAA"/>
    <property type="match status" value="2"/>
</dbReference>
<feature type="transmembrane region" description="Helical" evidence="9">
    <location>
        <begin position="306"/>
        <end position="326"/>
    </location>
</feature>
<keyword evidence="14" id="KW-1185">Reference proteome</keyword>
<dbReference type="InterPro" id="IPR036640">
    <property type="entry name" value="ABC1_TM_sf"/>
</dbReference>
<keyword evidence="4" id="KW-0677">Repeat</keyword>
<evidence type="ECO:0000313" key="13">
    <source>
        <dbReference type="EMBL" id="CAL1174261.1"/>
    </source>
</evidence>
<dbReference type="Proteomes" id="UP001152797">
    <property type="component" value="Unassembled WGS sequence"/>
</dbReference>
<dbReference type="Pfam" id="PF00144">
    <property type="entry name" value="Beta-lactamase"/>
    <property type="match status" value="1"/>
</dbReference>
<dbReference type="InterPro" id="IPR001466">
    <property type="entry name" value="Beta-lactam-related"/>
</dbReference>
<keyword evidence="2" id="KW-0813">Transport</keyword>
<evidence type="ECO:0000313" key="14">
    <source>
        <dbReference type="Proteomes" id="UP001152797"/>
    </source>
</evidence>
<dbReference type="SUPFAM" id="SSF56601">
    <property type="entry name" value="beta-lactamase/transpeptidase-like"/>
    <property type="match status" value="1"/>
</dbReference>
<dbReference type="GO" id="GO:0005524">
    <property type="term" value="F:ATP binding"/>
    <property type="evidence" value="ECO:0007669"/>
    <property type="project" value="UniProtKB-KW"/>
</dbReference>
<protein>
    <submittedName>
        <fullName evidence="12">Uncharacterized protein</fullName>
    </submittedName>
</protein>
<feature type="domain" description="ABC transmembrane type-1" evidence="11">
    <location>
        <begin position="305"/>
        <end position="596"/>
    </location>
</feature>
<feature type="domain" description="ABC transporter" evidence="10">
    <location>
        <begin position="629"/>
        <end position="858"/>
    </location>
</feature>
<evidence type="ECO:0000256" key="7">
    <source>
        <dbReference type="ARBA" id="ARBA00022989"/>
    </source>
</evidence>
<dbReference type="InterPro" id="IPR011527">
    <property type="entry name" value="ABC1_TM_dom"/>
</dbReference>
<dbReference type="EMBL" id="CAMXCT020006839">
    <property type="protein sequence ID" value="CAL1174261.1"/>
    <property type="molecule type" value="Genomic_DNA"/>
</dbReference>
<sequence>MFLQQQDQLIEAQPEPTVGAGEVILKEARGSFSLGPVNLTLNAGDLCIVCGPVGSGKSTLVLGLLGELTALSGHVSCGGRKALSGQEPWILSSSVRDNICCFRQDEHYSAALEAAQLPVDLTSLPAGDETEIGAKGINISGGQKARVALARSLMTPSDVVLLDDVLSAVDVHVATALVQDALLGALKESTRVVVANTFLPLLLPHAQQVLVLDGNGGVQACGPPSQVQAESPWLQEALKTMGSVPVKSREDITAALSALATSEGPEMKDGAQRDGSLLIAEDRNVGVLSFTAYASYFQHASSRGSFAVGAVLFGIVFCLALLAEAVRTFTEIWVTLWTSTDEQEVISRSDLVFWLTGYGCIVLAVLVIGVTRAVVFSRIVTKIGSGTFQYMLQKVLNASAPLFFDVVPAGRILNRFSKDLDAMDTLLPECMQELLTSFSFVVSSIVMCSMASTYALAGLIPLCLMFAYIRRYYTASFRELQRMESVSRSPLYVHFSEVLAGLVHIRAFGLQKRLQESFYAKIDQNSRMYFHMHALVPFLVYRVNFLAASFIGIMTLIVILFHHQLDASLAGLALSASAGLVGRLHLTVKTSADVESNFTSVERLQHFKNVQQEASKEAKITAWPSKGKVVFENVQLRYRPHLPLVLRGVSFSISPGQRVGLVGRTGSGKSTLMLAFLRLVELSGGRVLLDDQDISHVPLKLLRGHAVSIIPQDPFLFAGNLRDNLDPFGMSQPSQHLEALKRAGLEDLPLDTVVHSRGSNFSVGQRQLLCFARALLRQAPVVLLDEATANIDALTDAKVQQTLRTSFSGSTLLVIAHRLSTVADSDLLVCLSKGEVAEVGSPEELKMKGGVVAKMFADAGETMPGTRMGPCATNRYKPLERRKSHRNCLAPDADSGRAELLHSVPWCVLGLKPLEAQSRKSFCNTENCTNKNDDNNAMCRPYLFSDDLYVDDGRFIDSTFPPLESSLGEAKAGRLFITQDQRAKTRWIRLPDPRAAAYNAAMALSQAPFYFFAGVALIFAGNKLGSFSLEGSPLDLFGDRDAERAAPDATAWDTLTQILKGWEFTSEYAVVVGDNRGRLFTYEGGNFTLKTKIPTGSTSKWPSAMMFAGLVHDGTVSSLDDPVNKYLDWWTKDPSDLRSTVTFRMLLTFTSGFGGGHPGEEPNTRAARRWRQEHLGDAAAVQRRLEAKPCDKKSGDVVSCAKSIYENVKLVGKPGQVYSYNSNHLQLAAAVAVSSSKLDIQQVIQKYLVEAFDMRESSYPGPCPDFGTDLFTTGLDYEKFMAGLLSYKTYSKELIDASEADATPFLKDDYTLYGDYAFGHFLMCFDSVKGFTKECQEAQCHMDPGAYGFIPLYDRKLKYYMQVVAAETPPTGFYPLSGIPEYLAVAIKPHIDAILTGQVASNPMEQMSHNPKFLTLSMSDVNYCLDCKLHPKNCS</sequence>
<evidence type="ECO:0000256" key="6">
    <source>
        <dbReference type="ARBA" id="ARBA00022840"/>
    </source>
</evidence>
<dbReference type="Pfam" id="PF00005">
    <property type="entry name" value="ABC_tran"/>
    <property type="match status" value="2"/>
</dbReference>
<dbReference type="InterPro" id="IPR003439">
    <property type="entry name" value="ABC_transporter-like_ATP-bd"/>
</dbReference>
<proteinExistence type="predicted"/>
<evidence type="ECO:0000259" key="11">
    <source>
        <dbReference type="PROSITE" id="PS50929"/>
    </source>
</evidence>
<organism evidence="12">
    <name type="scientific">Cladocopium goreaui</name>
    <dbReference type="NCBI Taxonomy" id="2562237"/>
    <lineage>
        <taxon>Eukaryota</taxon>
        <taxon>Sar</taxon>
        <taxon>Alveolata</taxon>
        <taxon>Dinophyceae</taxon>
        <taxon>Suessiales</taxon>
        <taxon>Symbiodiniaceae</taxon>
        <taxon>Cladocopium</taxon>
    </lineage>
</organism>
<dbReference type="InterPro" id="IPR017871">
    <property type="entry name" value="ABC_transporter-like_CS"/>
</dbReference>
<dbReference type="FunFam" id="3.40.50.300:FF:000630">
    <property type="entry name" value="ATP-binding cassette (ABC) transporter, putative"/>
    <property type="match status" value="1"/>
</dbReference>
<feature type="transmembrane region" description="Helical" evidence="9">
    <location>
        <begin position="351"/>
        <end position="375"/>
    </location>
</feature>
<feature type="transmembrane region" description="Helical" evidence="9">
    <location>
        <begin position="395"/>
        <end position="413"/>
    </location>
</feature>